<proteinExistence type="predicted"/>
<dbReference type="Pfam" id="PF08282">
    <property type="entry name" value="Hydrolase_3"/>
    <property type="match status" value="1"/>
</dbReference>
<dbReference type="PATRIC" id="fig|1131455.3.peg.6"/>
<gene>
    <name evidence="2" type="ORF">MCANUFG4_00035</name>
</gene>
<comment type="cofactor">
    <cofactor evidence="1">
        <name>Mg(2+)</name>
        <dbReference type="ChEBI" id="CHEBI:18420"/>
    </cofactor>
</comment>
<reference evidence="2 3" key="1">
    <citation type="journal article" date="2012" name="J. Bacteriol.">
        <title>Genome annotation of five Mycoplasma canis strains.</title>
        <authorList>
            <person name="Brown D.R."/>
            <person name="May M."/>
            <person name="Michaels D.L."/>
            <person name="Barbet A.F."/>
        </authorList>
    </citation>
    <scope>NUCLEOTIDE SEQUENCE [LARGE SCALE GENOMIC DNA]</scope>
    <source>
        <strain evidence="2 3">UFG4</strain>
    </source>
</reference>
<keyword evidence="3" id="KW-1185">Reference proteome</keyword>
<keyword evidence="2" id="KW-0378">Hydrolase</keyword>
<dbReference type="Gene3D" id="3.30.1240.10">
    <property type="match status" value="1"/>
</dbReference>
<dbReference type="GO" id="GO:0005829">
    <property type="term" value="C:cytosol"/>
    <property type="evidence" value="ECO:0007669"/>
    <property type="project" value="TreeGrafter"/>
</dbReference>
<accession>I1A7F7</accession>
<sequence>MLFKYFLKKSSKILYNKNMKKPKIIFIDLDGTTLDGPGEKFWLKEPTEYTKKIINKLQKEIPVVISTGRGVSDKTLNIARKLGTETYIAWNGAQTVENGVVVAKHFMEKNIAQELFDEIQKNKCFVVYNSNSKDYAFVKNWFYRFLMGFGKKTAKKYSDYKNDFDVYKALIWSLSKNKIKKLAEKWSKQFEGKLEVSLSGSNNVLEITKANVSKGDAEVAFCISKGIDPMDAVHFGDSMNDASTKGKIGKLVAMANSVDELKAIADEVTEHSCNNSGLARYFEKHYLK</sequence>
<dbReference type="EMBL" id="AJFU01000001">
    <property type="protein sequence ID" value="EIE42428.1"/>
    <property type="molecule type" value="Genomic_DNA"/>
</dbReference>
<dbReference type="GO" id="GO:0016791">
    <property type="term" value="F:phosphatase activity"/>
    <property type="evidence" value="ECO:0007669"/>
    <property type="project" value="UniProtKB-ARBA"/>
</dbReference>
<dbReference type="Proteomes" id="UP000006229">
    <property type="component" value="Unassembled WGS sequence"/>
</dbReference>
<dbReference type="AlphaFoldDB" id="I1A7F7"/>
<evidence type="ECO:0000313" key="2">
    <source>
        <dbReference type="EMBL" id="EIE42428.1"/>
    </source>
</evidence>
<dbReference type="PANTHER" id="PTHR10000">
    <property type="entry name" value="PHOSPHOSERINE PHOSPHATASE"/>
    <property type="match status" value="1"/>
</dbReference>
<organism evidence="2 3">
    <name type="scientific">Mycoplasmopsis canis UFG4</name>
    <dbReference type="NCBI Taxonomy" id="1131455"/>
    <lineage>
        <taxon>Bacteria</taxon>
        <taxon>Bacillati</taxon>
        <taxon>Mycoplasmatota</taxon>
        <taxon>Mycoplasmoidales</taxon>
        <taxon>Metamycoplasmataceae</taxon>
        <taxon>Mycoplasmopsis</taxon>
    </lineage>
</organism>
<dbReference type="PANTHER" id="PTHR10000:SF8">
    <property type="entry name" value="HAD SUPERFAMILY HYDROLASE-LIKE, TYPE 3"/>
    <property type="match status" value="1"/>
</dbReference>
<protein>
    <submittedName>
        <fullName evidence="2">COF family haloacid dehalogenase(HAD)-like hydrolase</fullName>
    </submittedName>
</protein>
<dbReference type="OrthoDB" id="400219at2"/>
<dbReference type="Gene3D" id="3.40.50.1000">
    <property type="entry name" value="HAD superfamily/HAD-like"/>
    <property type="match status" value="1"/>
</dbReference>
<dbReference type="InterPro" id="IPR023214">
    <property type="entry name" value="HAD_sf"/>
</dbReference>
<evidence type="ECO:0000313" key="3">
    <source>
        <dbReference type="Proteomes" id="UP000006229"/>
    </source>
</evidence>
<name>I1A7F7_9BACT</name>
<comment type="caution">
    <text evidence="2">The sequence shown here is derived from an EMBL/GenBank/DDBJ whole genome shotgun (WGS) entry which is preliminary data.</text>
</comment>
<dbReference type="InterPro" id="IPR036412">
    <property type="entry name" value="HAD-like_sf"/>
</dbReference>
<dbReference type="GO" id="GO:0000287">
    <property type="term" value="F:magnesium ion binding"/>
    <property type="evidence" value="ECO:0007669"/>
    <property type="project" value="TreeGrafter"/>
</dbReference>
<dbReference type="InterPro" id="IPR006379">
    <property type="entry name" value="HAD-SF_hydro_IIB"/>
</dbReference>
<dbReference type="SUPFAM" id="SSF56784">
    <property type="entry name" value="HAD-like"/>
    <property type="match status" value="1"/>
</dbReference>
<dbReference type="NCBIfam" id="TIGR01484">
    <property type="entry name" value="HAD-SF-IIB"/>
    <property type="match status" value="1"/>
</dbReference>
<evidence type="ECO:0000256" key="1">
    <source>
        <dbReference type="ARBA" id="ARBA00001946"/>
    </source>
</evidence>